<keyword evidence="2 4" id="KW-0689">Ribosomal protein</keyword>
<organism evidence="6 7">
    <name type="scientific">Oikopleura dioica</name>
    <name type="common">Tunicate</name>
    <dbReference type="NCBI Taxonomy" id="34765"/>
    <lineage>
        <taxon>Eukaryota</taxon>
        <taxon>Metazoa</taxon>
        <taxon>Chordata</taxon>
        <taxon>Tunicata</taxon>
        <taxon>Appendicularia</taxon>
        <taxon>Copelata</taxon>
        <taxon>Oikopleuridae</taxon>
        <taxon>Oikopleura</taxon>
    </lineage>
</organism>
<dbReference type="Proteomes" id="UP001158576">
    <property type="component" value="Chromosome PAR"/>
</dbReference>
<dbReference type="InterPro" id="IPR038655">
    <property type="entry name" value="Ribosomal_eL27_sf"/>
</dbReference>
<dbReference type="CDD" id="cd06090">
    <property type="entry name" value="KOW_RPL27"/>
    <property type="match status" value="1"/>
</dbReference>
<dbReference type="EMBL" id="OU015568">
    <property type="protein sequence ID" value="CAG5085583.1"/>
    <property type="molecule type" value="Genomic_DNA"/>
</dbReference>
<proteinExistence type="inferred from homology"/>
<dbReference type="SUPFAM" id="SSF50104">
    <property type="entry name" value="Translation proteins SH3-like domain"/>
    <property type="match status" value="1"/>
</dbReference>
<protein>
    <recommendedName>
        <fullName evidence="4">60S ribosomal protein L27</fullName>
    </recommendedName>
</protein>
<keyword evidence="7" id="KW-1185">Reference proteome</keyword>
<dbReference type="Gene3D" id="2.30.30.770">
    <property type="match status" value="1"/>
</dbReference>
<evidence type="ECO:0000313" key="6">
    <source>
        <dbReference type="EMBL" id="CAG5085583.1"/>
    </source>
</evidence>
<comment type="similarity">
    <text evidence="1 4">Belongs to the eukaryotic ribosomal protein eL27 family.</text>
</comment>
<dbReference type="InterPro" id="IPR005824">
    <property type="entry name" value="KOW"/>
</dbReference>
<sequence>MVKFIKPGKVVILLAGRYAGRKALIVKQQDDGVQDRQYGHALVAGIARYPRKVTKDMGKKRITKRCRIKPFVKVVNYNHLMPTRYSVDVPLNKSVVNKEGIKDKAGKRKAIESVKLQFEERYKTGKNKWFFQKLRF</sequence>
<accession>A0ABN7RWE7</accession>
<evidence type="ECO:0000256" key="1">
    <source>
        <dbReference type="ARBA" id="ARBA00009124"/>
    </source>
</evidence>
<gene>
    <name evidence="6" type="ORF">OKIOD_LOCUS2491</name>
</gene>
<feature type="domain" description="KOW" evidence="5">
    <location>
        <begin position="4"/>
        <end position="31"/>
    </location>
</feature>
<evidence type="ECO:0000256" key="3">
    <source>
        <dbReference type="ARBA" id="ARBA00023274"/>
    </source>
</evidence>
<reference evidence="6 7" key="1">
    <citation type="submission" date="2021-04" db="EMBL/GenBank/DDBJ databases">
        <authorList>
            <person name="Bliznina A."/>
        </authorList>
    </citation>
    <scope>NUCLEOTIDE SEQUENCE [LARGE SCALE GENOMIC DNA]</scope>
</reference>
<dbReference type="SMART" id="SM00739">
    <property type="entry name" value="KOW"/>
    <property type="match status" value="1"/>
</dbReference>
<dbReference type="Pfam" id="PF00467">
    <property type="entry name" value="KOW"/>
    <property type="match status" value="1"/>
</dbReference>
<dbReference type="InterPro" id="IPR001141">
    <property type="entry name" value="Ribosomal_eL27"/>
</dbReference>
<keyword evidence="3 4" id="KW-0687">Ribonucleoprotein</keyword>
<dbReference type="InterPro" id="IPR018262">
    <property type="entry name" value="Ribosomal_eL27_CS"/>
</dbReference>
<dbReference type="PROSITE" id="PS01107">
    <property type="entry name" value="RIBOSOMAL_L27E"/>
    <property type="match status" value="1"/>
</dbReference>
<dbReference type="InterPro" id="IPR041991">
    <property type="entry name" value="Ribosomal_eL27_KOW"/>
</dbReference>
<evidence type="ECO:0000256" key="4">
    <source>
        <dbReference type="RuleBase" id="RU000575"/>
    </source>
</evidence>
<evidence type="ECO:0000313" key="7">
    <source>
        <dbReference type="Proteomes" id="UP001158576"/>
    </source>
</evidence>
<dbReference type="InterPro" id="IPR008991">
    <property type="entry name" value="Translation_prot_SH3-like_sf"/>
</dbReference>
<dbReference type="Pfam" id="PF01777">
    <property type="entry name" value="Ribosomal_L27e"/>
    <property type="match status" value="1"/>
</dbReference>
<dbReference type="PANTHER" id="PTHR10497">
    <property type="entry name" value="60S RIBOSOMAL PROTEIN L27"/>
    <property type="match status" value="1"/>
</dbReference>
<evidence type="ECO:0000256" key="2">
    <source>
        <dbReference type="ARBA" id="ARBA00022980"/>
    </source>
</evidence>
<name>A0ABN7RWE7_OIKDI</name>
<evidence type="ECO:0000259" key="5">
    <source>
        <dbReference type="SMART" id="SM00739"/>
    </source>
</evidence>